<dbReference type="PROSITE" id="PS50181">
    <property type="entry name" value="FBOX"/>
    <property type="match status" value="1"/>
</dbReference>
<reference evidence="3" key="1">
    <citation type="submission" date="2019-12" db="EMBL/GenBank/DDBJ databases">
        <title>Genome sequencing and annotation of Brassica cretica.</title>
        <authorList>
            <person name="Studholme D.J."/>
            <person name="Sarris P.F."/>
        </authorList>
    </citation>
    <scope>NUCLEOTIDE SEQUENCE</scope>
    <source>
        <strain evidence="3">PFS-001/15</strain>
        <strain evidence="4">PFS-102/07</strain>
        <tissue evidence="3">Leaf</tissue>
    </source>
</reference>
<dbReference type="AlphaFoldDB" id="A0A8S9J5J3"/>
<dbReference type="InterPro" id="IPR036047">
    <property type="entry name" value="F-box-like_dom_sf"/>
</dbReference>
<name>A0A8S9J5J3_BRACR</name>
<evidence type="ECO:0000313" key="3">
    <source>
        <dbReference type="EMBL" id="KAF2577518.1"/>
    </source>
</evidence>
<gene>
    <name evidence="3" type="ORF">F2Q68_00003680</name>
    <name evidence="4" type="ORF">F2Q70_00010577</name>
</gene>
<dbReference type="EMBL" id="QGKW02001660">
    <property type="protein sequence ID" value="KAF2577518.1"/>
    <property type="molecule type" value="Genomic_DNA"/>
</dbReference>
<evidence type="ECO:0000313" key="4">
    <source>
        <dbReference type="EMBL" id="KAF2616319.1"/>
    </source>
</evidence>
<dbReference type="PANTHER" id="PTHR47602:SF2">
    <property type="entry name" value="F-BOX PROTEIN SKIP22"/>
    <property type="match status" value="1"/>
</dbReference>
<keyword evidence="1" id="KW-0472">Membrane</keyword>
<dbReference type="EMBL" id="QGKY02000089">
    <property type="protein sequence ID" value="KAF2616319.1"/>
    <property type="molecule type" value="Genomic_DNA"/>
</dbReference>
<proteinExistence type="predicted"/>
<dbReference type="CDD" id="cd22165">
    <property type="entry name" value="F-box_AtSKIP22-like"/>
    <property type="match status" value="1"/>
</dbReference>
<sequence>MDLEEGTADGSKRLSEPFFLKKILIEKAGDTSDLTTLATSVHAVMLGSGFVLLNSIIMAALIGLAFQMIELLSLSLRNRFVVPGFDLVMDTLKFEKQASSSSYRESGLELPPCLMRLPTEPKLKILELISGTSIANMACVCTEMRHLVASDDGLRKRRAWKKLLAATSTP</sequence>
<evidence type="ECO:0000256" key="1">
    <source>
        <dbReference type="SAM" id="Phobius"/>
    </source>
</evidence>
<keyword evidence="1" id="KW-0812">Transmembrane</keyword>
<dbReference type="Pfam" id="PF00646">
    <property type="entry name" value="F-box"/>
    <property type="match status" value="1"/>
</dbReference>
<evidence type="ECO:0000313" key="5">
    <source>
        <dbReference type="Proteomes" id="UP000712281"/>
    </source>
</evidence>
<protein>
    <recommendedName>
        <fullName evidence="2">F-box domain-containing protein</fullName>
    </recommendedName>
</protein>
<feature type="domain" description="F-box" evidence="2">
    <location>
        <begin position="111"/>
        <end position="163"/>
    </location>
</feature>
<dbReference type="Gene3D" id="1.20.1280.50">
    <property type="match status" value="1"/>
</dbReference>
<dbReference type="SUPFAM" id="SSF81383">
    <property type="entry name" value="F-box domain"/>
    <property type="match status" value="1"/>
</dbReference>
<feature type="transmembrane region" description="Helical" evidence="1">
    <location>
        <begin position="43"/>
        <end position="69"/>
    </location>
</feature>
<accession>A0A8S9J5J3</accession>
<evidence type="ECO:0000259" key="2">
    <source>
        <dbReference type="PROSITE" id="PS50181"/>
    </source>
</evidence>
<organism evidence="3 5">
    <name type="scientific">Brassica cretica</name>
    <name type="common">Mustard</name>
    <dbReference type="NCBI Taxonomy" id="69181"/>
    <lineage>
        <taxon>Eukaryota</taxon>
        <taxon>Viridiplantae</taxon>
        <taxon>Streptophyta</taxon>
        <taxon>Embryophyta</taxon>
        <taxon>Tracheophyta</taxon>
        <taxon>Spermatophyta</taxon>
        <taxon>Magnoliopsida</taxon>
        <taxon>eudicotyledons</taxon>
        <taxon>Gunneridae</taxon>
        <taxon>Pentapetalae</taxon>
        <taxon>rosids</taxon>
        <taxon>malvids</taxon>
        <taxon>Brassicales</taxon>
        <taxon>Brassicaceae</taxon>
        <taxon>Brassiceae</taxon>
        <taxon>Brassica</taxon>
    </lineage>
</organism>
<dbReference type="InterPro" id="IPR001810">
    <property type="entry name" value="F-box_dom"/>
</dbReference>
<keyword evidence="1" id="KW-1133">Transmembrane helix</keyword>
<dbReference type="Proteomes" id="UP000712281">
    <property type="component" value="Unassembled WGS sequence"/>
</dbReference>
<dbReference type="PANTHER" id="PTHR47602">
    <property type="entry name" value="F-BOX PROTEIN SKIP22"/>
    <property type="match status" value="1"/>
</dbReference>
<comment type="caution">
    <text evidence="3">The sequence shown here is derived from an EMBL/GenBank/DDBJ whole genome shotgun (WGS) entry which is preliminary data.</text>
</comment>